<dbReference type="EMBL" id="BRXZ01000809">
    <property type="protein sequence ID" value="GMH54578.1"/>
    <property type="molecule type" value="Genomic_DNA"/>
</dbReference>
<feature type="chain" id="PRO_5040880030" description="EGF-like domain-containing protein" evidence="5">
    <location>
        <begin position="17"/>
        <end position="389"/>
    </location>
</feature>
<feature type="disulfide bond" evidence="4">
    <location>
        <begin position="339"/>
        <end position="349"/>
    </location>
</feature>
<dbReference type="PROSITE" id="PS01186">
    <property type="entry name" value="EGF_2"/>
    <property type="match status" value="2"/>
</dbReference>
<dbReference type="OrthoDB" id="192253at2759"/>
<dbReference type="PANTHER" id="PTHR11219:SF69">
    <property type="entry name" value="TENEURIN-A"/>
    <property type="match status" value="1"/>
</dbReference>
<dbReference type="Proteomes" id="UP001165082">
    <property type="component" value="Unassembled WGS sequence"/>
</dbReference>
<keyword evidence="1 4" id="KW-0245">EGF-like domain</keyword>
<feature type="domain" description="EGF-like" evidence="6">
    <location>
        <begin position="335"/>
        <end position="370"/>
    </location>
</feature>
<accession>A0A9W6ZP49</accession>
<evidence type="ECO:0000256" key="5">
    <source>
        <dbReference type="SAM" id="SignalP"/>
    </source>
</evidence>
<comment type="caution">
    <text evidence="4">Lacks conserved residue(s) required for the propagation of feature annotation.</text>
</comment>
<gene>
    <name evidence="7" type="ORF">TrRE_jg13196</name>
</gene>
<feature type="disulfide bond" evidence="4">
    <location>
        <begin position="360"/>
        <end position="369"/>
    </location>
</feature>
<evidence type="ECO:0000256" key="2">
    <source>
        <dbReference type="ARBA" id="ARBA00022737"/>
    </source>
</evidence>
<sequence length="389" mass="42143">MLLLLLLSSLAHSTTPNNLFKDSTLAFDQTGAVDTKTSLEITIQFRIWSQNITSSDLIYLKLPRFSRSTYTQGKDGGAVGQDIAMGSAYCGQAANSAAIQLGTNASGTILWDTVDSTPLVGNGCQEMSSCNLHGTCDYCYNTCTCDMGFGNPATEVYEYGSVRIDCAERTCPKGKSLRDLPVDGDRAHADSECSNNGKCDRSIGHCTCFDGWEGLACDRMICPNRCSGHGICASMKEQAGMSNAFPLGRNVTDRVYGRTPLSRDTVAWDYDTMYGCVCDSSWPVGLEWGEWQKAEWHGPDCSQKRCPMGDDPVTKANETDCKGVTPTGSTESGKEGNGCVVECSNRGVCVYEEGIGTCKCFEGFLGENCDTLSPYGMELGEWFDPAWDE</sequence>
<keyword evidence="3 4" id="KW-1015">Disulfide bond</keyword>
<reference evidence="7" key="1">
    <citation type="submission" date="2022-07" db="EMBL/GenBank/DDBJ databases">
        <title>Genome analysis of Parmales, a sister group of diatoms, reveals the evolutionary specialization of diatoms from phago-mixotrophs to photoautotrophs.</title>
        <authorList>
            <person name="Ban H."/>
            <person name="Sato S."/>
            <person name="Yoshikawa S."/>
            <person name="Kazumasa Y."/>
            <person name="Nakamura Y."/>
            <person name="Ichinomiya M."/>
            <person name="Saitoh K."/>
            <person name="Sato N."/>
            <person name="Blanc-Mathieu R."/>
            <person name="Endo H."/>
            <person name="Kuwata A."/>
            <person name="Ogata H."/>
        </authorList>
    </citation>
    <scope>NUCLEOTIDE SEQUENCE</scope>
</reference>
<dbReference type="PROSITE" id="PS00022">
    <property type="entry name" value="EGF_1"/>
    <property type="match status" value="2"/>
</dbReference>
<evidence type="ECO:0000256" key="3">
    <source>
        <dbReference type="ARBA" id="ARBA00023157"/>
    </source>
</evidence>
<keyword evidence="8" id="KW-1185">Reference proteome</keyword>
<name>A0A9W6ZP49_9STRA</name>
<evidence type="ECO:0000259" key="6">
    <source>
        <dbReference type="PROSITE" id="PS50026"/>
    </source>
</evidence>
<dbReference type="PROSITE" id="PS50026">
    <property type="entry name" value="EGF_3"/>
    <property type="match status" value="2"/>
</dbReference>
<dbReference type="Pfam" id="PF07974">
    <property type="entry name" value="EGF_2"/>
    <property type="match status" value="1"/>
</dbReference>
<evidence type="ECO:0000256" key="4">
    <source>
        <dbReference type="PROSITE-ProRule" id="PRU00076"/>
    </source>
</evidence>
<protein>
    <recommendedName>
        <fullName evidence="6">EGF-like domain-containing protein</fullName>
    </recommendedName>
</protein>
<organism evidence="7 8">
    <name type="scientific">Triparma retinervis</name>
    <dbReference type="NCBI Taxonomy" id="2557542"/>
    <lineage>
        <taxon>Eukaryota</taxon>
        <taxon>Sar</taxon>
        <taxon>Stramenopiles</taxon>
        <taxon>Ochrophyta</taxon>
        <taxon>Bolidophyceae</taxon>
        <taxon>Parmales</taxon>
        <taxon>Triparmaceae</taxon>
        <taxon>Triparma</taxon>
    </lineage>
</organism>
<feature type="signal peptide" evidence="5">
    <location>
        <begin position="1"/>
        <end position="16"/>
    </location>
</feature>
<evidence type="ECO:0000313" key="8">
    <source>
        <dbReference type="Proteomes" id="UP001165082"/>
    </source>
</evidence>
<comment type="caution">
    <text evidence="7">The sequence shown here is derived from an EMBL/GenBank/DDBJ whole genome shotgun (WGS) entry which is preliminary data.</text>
</comment>
<keyword evidence="5" id="KW-0732">Signal</keyword>
<keyword evidence="2" id="KW-0677">Repeat</keyword>
<dbReference type="Gene3D" id="2.10.25.10">
    <property type="entry name" value="Laminin"/>
    <property type="match status" value="2"/>
</dbReference>
<feature type="domain" description="EGF-like" evidence="6">
    <location>
        <begin position="183"/>
        <end position="218"/>
    </location>
</feature>
<dbReference type="InterPro" id="IPR000742">
    <property type="entry name" value="EGF"/>
</dbReference>
<dbReference type="InterPro" id="IPR013111">
    <property type="entry name" value="EGF_extracell"/>
</dbReference>
<dbReference type="PANTHER" id="PTHR11219">
    <property type="entry name" value="TENEURIN AND N-ACETYLGLUCOSAMINE-1-PHOSPHODIESTER ALPHA-N-ACETYLGLUCOSAMINIDASE"/>
    <property type="match status" value="1"/>
</dbReference>
<dbReference type="AlphaFoldDB" id="A0A9W6ZP49"/>
<evidence type="ECO:0000313" key="7">
    <source>
        <dbReference type="EMBL" id="GMH54578.1"/>
    </source>
</evidence>
<dbReference type="InterPro" id="IPR051216">
    <property type="entry name" value="Teneurin"/>
</dbReference>
<feature type="disulfide bond" evidence="4">
    <location>
        <begin position="208"/>
        <end position="217"/>
    </location>
</feature>
<evidence type="ECO:0000256" key="1">
    <source>
        <dbReference type="ARBA" id="ARBA00022536"/>
    </source>
</evidence>
<proteinExistence type="predicted"/>